<dbReference type="Gene3D" id="2.60.120.330">
    <property type="entry name" value="B-lactam Antibiotic, Isopenicillin N Synthase, Chain"/>
    <property type="match status" value="1"/>
</dbReference>
<dbReference type="PANTHER" id="PTHR30613">
    <property type="entry name" value="UNCHARACTERIZED PROTEIN YBIU-RELATED"/>
    <property type="match status" value="1"/>
</dbReference>
<organism evidence="1 2">
    <name type="scientific">Paraburkholderia ribeironis</name>
    <dbReference type="NCBI Taxonomy" id="1247936"/>
    <lineage>
        <taxon>Bacteria</taxon>
        <taxon>Pseudomonadati</taxon>
        <taxon>Pseudomonadota</taxon>
        <taxon>Betaproteobacteria</taxon>
        <taxon>Burkholderiales</taxon>
        <taxon>Burkholderiaceae</taxon>
        <taxon>Paraburkholderia</taxon>
    </lineage>
</organism>
<dbReference type="Pfam" id="PF07350">
    <property type="entry name" value="Gig2-like"/>
    <property type="match status" value="1"/>
</dbReference>
<gene>
    <name evidence="1" type="ORF">BN2475_1290010</name>
</gene>
<evidence type="ECO:0000313" key="1">
    <source>
        <dbReference type="EMBL" id="SIT49191.1"/>
    </source>
</evidence>
<dbReference type="InterPro" id="IPR010856">
    <property type="entry name" value="Gig2-like"/>
</dbReference>
<dbReference type="AlphaFoldDB" id="A0A1N7SPC7"/>
<dbReference type="InterPro" id="IPR027443">
    <property type="entry name" value="IPNS-like_sf"/>
</dbReference>
<dbReference type="STRING" id="1247936.BN2475_1290010"/>
<protein>
    <recommendedName>
        <fullName evidence="3">Phytanoyl-CoA dioxygenase</fullName>
    </recommendedName>
</protein>
<proteinExistence type="predicted"/>
<accession>A0A1N7SPC7</accession>
<dbReference type="SUPFAM" id="SSF51197">
    <property type="entry name" value="Clavaminate synthase-like"/>
    <property type="match status" value="1"/>
</dbReference>
<evidence type="ECO:0000313" key="2">
    <source>
        <dbReference type="Proteomes" id="UP000187012"/>
    </source>
</evidence>
<sequence>MRRDARRALSIRPEFHAPLFDALSSIPKMQPGDTVFWHSSDVIHAVEDAHRGTGYSNVMYVASAPACAKNDAYLKRQFPSFLQDKGSPDFPADHFEVDFVGRATVDDLTPLGKAQSGFDL</sequence>
<reference evidence="1 2" key="1">
    <citation type="submission" date="2016-12" db="EMBL/GenBank/DDBJ databases">
        <authorList>
            <person name="Song W.-J."/>
            <person name="Kurnit D.M."/>
        </authorList>
    </citation>
    <scope>NUCLEOTIDE SEQUENCE [LARGE SCALE GENOMIC DNA]</scope>
    <source>
        <strain evidence="1 2">STM7296</strain>
    </source>
</reference>
<evidence type="ECO:0008006" key="3">
    <source>
        <dbReference type="Google" id="ProtNLM"/>
    </source>
</evidence>
<dbReference type="Proteomes" id="UP000187012">
    <property type="component" value="Unassembled WGS sequence"/>
</dbReference>
<dbReference type="EMBL" id="CYGX02000129">
    <property type="protein sequence ID" value="SIT49191.1"/>
    <property type="molecule type" value="Genomic_DNA"/>
</dbReference>
<dbReference type="PANTHER" id="PTHR30613:SF1">
    <property type="entry name" value="DUF1479 DOMAIN PROTEIN (AFU_ORTHOLOGUE AFUA_5G09280)"/>
    <property type="match status" value="1"/>
</dbReference>
<keyword evidence="2" id="KW-1185">Reference proteome</keyword>
<name>A0A1N7SPC7_9BURK</name>